<keyword evidence="1" id="KW-1015">Disulfide bond</keyword>
<dbReference type="InterPro" id="IPR016187">
    <property type="entry name" value="CTDL_fold"/>
</dbReference>
<evidence type="ECO:0000256" key="1">
    <source>
        <dbReference type="ARBA" id="ARBA00023157"/>
    </source>
</evidence>
<evidence type="ECO:0000256" key="2">
    <source>
        <dbReference type="SAM" id="Phobius"/>
    </source>
</evidence>
<dbReference type="Pfam" id="PF00059">
    <property type="entry name" value="Lectin_C"/>
    <property type="match status" value="1"/>
</dbReference>
<feature type="transmembrane region" description="Helical" evidence="2">
    <location>
        <begin position="240"/>
        <end position="261"/>
    </location>
</feature>
<dbReference type="PANTHER" id="PTHR22989">
    <property type="entry name" value="UNCHARACTERIZED DUF13 C.ELEGANS"/>
    <property type="match status" value="1"/>
</dbReference>
<organism evidence="4 5">
    <name type="scientific">Steinernema hermaphroditum</name>
    <dbReference type="NCBI Taxonomy" id="289476"/>
    <lineage>
        <taxon>Eukaryota</taxon>
        <taxon>Metazoa</taxon>
        <taxon>Ecdysozoa</taxon>
        <taxon>Nematoda</taxon>
        <taxon>Chromadorea</taxon>
        <taxon>Rhabditida</taxon>
        <taxon>Tylenchina</taxon>
        <taxon>Panagrolaimomorpha</taxon>
        <taxon>Strongyloidoidea</taxon>
        <taxon>Steinernematidae</taxon>
        <taxon>Steinernema</taxon>
    </lineage>
</organism>
<dbReference type="Proteomes" id="UP001175271">
    <property type="component" value="Unassembled WGS sequence"/>
</dbReference>
<name>A0AA39LLX2_9BILA</name>
<sequence>MRWWKVVVGVAVVVTASWFFLPRNDRPLNQREHMFHSHDWCVETSIKGQPFLRVWDELDKVVSACEKWAHFNIAAFTALGDANGTKYHLLPSNVQDPLHESIVLSIGIGLHITHEQSLKKLCPTCKFVGIDPIRNDNQEVYSKIGVFYPFFLSDAVVQVPLSEDKENGTTQVYIGGTIVEFVTFIKRFIKSNTIDQIFLDANYQLLKYFLSDGALNAANIVVCQINFNANQPDIDELMTFINFLTAMKTLVIFSMLLAVAYGCSCPDGWSYLRITDHCYRYFSTPMNYEEAKNAAENSFVRLVAFQGSDKRWGGLPWIGAYTDTPGTPSNDQLKWQWEDGMPMTYTNWCPMNPSGYWERCVQMLSDNCPICGNQFRMGCWNNLGCESRIPYICKRPTNSGV</sequence>
<dbReference type="InterPro" id="IPR001304">
    <property type="entry name" value="C-type_lectin-like"/>
</dbReference>
<evidence type="ECO:0000313" key="4">
    <source>
        <dbReference type="EMBL" id="KAK0401899.1"/>
    </source>
</evidence>
<dbReference type="CDD" id="cd00037">
    <property type="entry name" value="CLECT"/>
    <property type="match status" value="1"/>
</dbReference>
<accession>A0AA39LLX2</accession>
<feature type="domain" description="C-type lectin" evidence="3">
    <location>
        <begin position="278"/>
        <end position="394"/>
    </location>
</feature>
<keyword evidence="2" id="KW-0472">Membrane</keyword>
<proteinExistence type="predicted"/>
<dbReference type="EMBL" id="JAUCMV010000004">
    <property type="protein sequence ID" value="KAK0401899.1"/>
    <property type="molecule type" value="Genomic_DNA"/>
</dbReference>
<protein>
    <recommendedName>
        <fullName evidence="3">C-type lectin domain-containing protein</fullName>
    </recommendedName>
</protein>
<evidence type="ECO:0000313" key="5">
    <source>
        <dbReference type="Proteomes" id="UP001175271"/>
    </source>
</evidence>
<dbReference type="SMART" id="SM00034">
    <property type="entry name" value="CLECT"/>
    <property type="match status" value="1"/>
</dbReference>
<dbReference type="InterPro" id="IPR018378">
    <property type="entry name" value="C-type_lectin_CS"/>
</dbReference>
<dbReference type="Gene3D" id="3.10.100.10">
    <property type="entry name" value="Mannose-Binding Protein A, subunit A"/>
    <property type="match status" value="1"/>
</dbReference>
<gene>
    <name evidence="4" type="ORF">QR680_016035</name>
</gene>
<keyword evidence="2" id="KW-1133">Transmembrane helix</keyword>
<reference evidence="4" key="1">
    <citation type="submission" date="2023-06" db="EMBL/GenBank/DDBJ databases">
        <title>Genomic analysis of the entomopathogenic nematode Steinernema hermaphroditum.</title>
        <authorList>
            <person name="Schwarz E.M."/>
            <person name="Heppert J.K."/>
            <person name="Baniya A."/>
            <person name="Schwartz H.T."/>
            <person name="Tan C.-H."/>
            <person name="Antoshechkin I."/>
            <person name="Sternberg P.W."/>
            <person name="Goodrich-Blair H."/>
            <person name="Dillman A.R."/>
        </authorList>
    </citation>
    <scope>NUCLEOTIDE SEQUENCE</scope>
    <source>
        <strain evidence="4">PS9179</strain>
        <tissue evidence="4">Whole animal</tissue>
    </source>
</reference>
<feature type="transmembrane region" description="Helical" evidence="2">
    <location>
        <begin position="6"/>
        <end position="21"/>
    </location>
</feature>
<keyword evidence="2" id="KW-0812">Transmembrane</keyword>
<comment type="caution">
    <text evidence="4">The sequence shown here is derived from an EMBL/GenBank/DDBJ whole genome shotgun (WGS) entry which is preliminary data.</text>
</comment>
<keyword evidence="5" id="KW-1185">Reference proteome</keyword>
<dbReference type="PROSITE" id="PS00615">
    <property type="entry name" value="C_TYPE_LECTIN_1"/>
    <property type="match status" value="1"/>
</dbReference>
<dbReference type="SUPFAM" id="SSF56436">
    <property type="entry name" value="C-type lectin-like"/>
    <property type="match status" value="1"/>
</dbReference>
<dbReference type="PANTHER" id="PTHR22989:SF3">
    <property type="entry name" value="METHYLTRANSFERASE FKBM DOMAIN-CONTAINING PROTEIN"/>
    <property type="match status" value="1"/>
</dbReference>
<evidence type="ECO:0000259" key="3">
    <source>
        <dbReference type="PROSITE" id="PS50041"/>
    </source>
</evidence>
<dbReference type="InterPro" id="IPR016186">
    <property type="entry name" value="C-type_lectin-like/link_sf"/>
</dbReference>
<dbReference type="AlphaFoldDB" id="A0AA39LLX2"/>
<dbReference type="PROSITE" id="PS50041">
    <property type="entry name" value="C_TYPE_LECTIN_2"/>
    <property type="match status" value="1"/>
</dbReference>